<dbReference type="PROSITE" id="PS51257">
    <property type="entry name" value="PROKAR_LIPOPROTEIN"/>
    <property type="match status" value="1"/>
</dbReference>
<keyword evidence="4" id="KW-0472">Membrane</keyword>
<comment type="caution">
    <text evidence="8">The sequence shown here is derived from an EMBL/GenBank/DDBJ whole genome shotgun (WGS) entry which is preliminary data.</text>
</comment>
<dbReference type="Pfam" id="PF03180">
    <property type="entry name" value="Lipoprotein_9"/>
    <property type="match status" value="1"/>
</dbReference>
<proteinExistence type="inferred from homology"/>
<accession>A0AA87UXD7</accession>
<comment type="subcellular location">
    <subcellularLocation>
        <location evidence="1">Membrane</location>
        <topology evidence="1">Lipid-anchor</topology>
    </subcellularLocation>
</comment>
<dbReference type="GO" id="GO:0016020">
    <property type="term" value="C:membrane"/>
    <property type="evidence" value="ECO:0007669"/>
    <property type="project" value="UniProtKB-SubCell"/>
</dbReference>
<keyword evidence="6" id="KW-0449">Lipoprotein</keyword>
<evidence type="ECO:0000256" key="7">
    <source>
        <dbReference type="SAM" id="SignalP"/>
    </source>
</evidence>
<dbReference type="PANTHER" id="PTHR30429:SF0">
    <property type="entry name" value="METHIONINE-BINDING LIPOPROTEIN METQ"/>
    <property type="match status" value="1"/>
</dbReference>
<sequence length="271" mass="28841">MTTRTPRARTALAAAALTLALGLGACAAPTGEAASGTVTIRVAATVTPMTDAVEAASEVIEEGYEVELVPVNDYVQPNVLLQHGEIDANVVQFEGFMEEFNAGNDADLVVVQPVYATVVAFYSKTLTRLDQLPEGGSVVIPNDASNGARALQMLADEGLIELDPAVERFQARPSDVTSNPRGLEITQVDLLQLNTAYDEADAVFNLPSFARQLGLTPEHDGLVVEQDPAFEVSLVTRSDNADAPEIDALVRAITSEHVRERLQELGVPAAF</sequence>
<evidence type="ECO:0000313" key="8">
    <source>
        <dbReference type="EMBL" id="GEK80312.1"/>
    </source>
</evidence>
<name>A0AA87UXD7_9MICO</name>
<evidence type="ECO:0000256" key="2">
    <source>
        <dbReference type="ARBA" id="ARBA00008973"/>
    </source>
</evidence>
<reference evidence="8 9" key="1">
    <citation type="submission" date="2019-07" db="EMBL/GenBank/DDBJ databases">
        <title>Whole genome shotgun sequence of Agrococcus baldri NBRC 103055.</title>
        <authorList>
            <person name="Hosoyama A."/>
            <person name="Uohara A."/>
            <person name="Ohji S."/>
            <person name="Ichikawa N."/>
        </authorList>
    </citation>
    <scope>NUCLEOTIDE SEQUENCE [LARGE SCALE GENOMIC DNA]</scope>
    <source>
        <strain evidence="8 9">NBRC 103055</strain>
    </source>
</reference>
<dbReference type="SUPFAM" id="SSF53850">
    <property type="entry name" value="Periplasmic binding protein-like II"/>
    <property type="match status" value="1"/>
</dbReference>
<evidence type="ECO:0000256" key="3">
    <source>
        <dbReference type="ARBA" id="ARBA00022729"/>
    </source>
</evidence>
<comment type="similarity">
    <text evidence="2">Belongs to the NlpA lipoprotein family.</text>
</comment>
<evidence type="ECO:0000256" key="5">
    <source>
        <dbReference type="ARBA" id="ARBA00023139"/>
    </source>
</evidence>
<dbReference type="EMBL" id="BJUU01000009">
    <property type="protein sequence ID" value="GEK80312.1"/>
    <property type="molecule type" value="Genomic_DNA"/>
</dbReference>
<keyword evidence="5" id="KW-0564">Palmitate</keyword>
<feature type="signal peptide" evidence="7">
    <location>
        <begin position="1"/>
        <end position="27"/>
    </location>
</feature>
<evidence type="ECO:0000256" key="4">
    <source>
        <dbReference type="ARBA" id="ARBA00023136"/>
    </source>
</evidence>
<organism evidence="8 9">
    <name type="scientific">Agrococcus baldri</name>
    <dbReference type="NCBI Taxonomy" id="153730"/>
    <lineage>
        <taxon>Bacteria</taxon>
        <taxon>Bacillati</taxon>
        <taxon>Actinomycetota</taxon>
        <taxon>Actinomycetes</taxon>
        <taxon>Micrococcales</taxon>
        <taxon>Microbacteriaceae</taxon>
        <taxon>Agrococcus</taxon>
    </lineage>
</organism>
<feature type="chain" id="PRO_5041692512" evidence="7">
    <location>
        <begin position="28"/>
        <end position="271"/>
    </location>
</feature>
<keyword evidence="9" id="KW-1185">Reference proteome</keyword>
<evidence type="ECO:0000256" key="6">
    <source>
        <dbReference type="ARBA" id="ARBA00023288"/>
    </source>
</evidence>
<dbReference type="PANTHER" id="PTHR30429">
    <property type="entry name" value="D-METHIONINE-BINDING LIPOPROTEIN METQ"/>
    <property type="match status" value="1"/>
</dbReference>
<evidence type="ECO:0000256" key="1">
    <source>
        <dbReference type="ARBA" id="ARBA00004635"/>
    </source>
</evidence>
<evidence type="ECO:0000313" key="9">
    <source>
        <dbReference type="Proteomes" id="UP000321749"/>
    </source>
</evidence>
<dbReference type="Gene3D" id="3.40.190.10">
    <property type="entry name" value="Periplasmic binding protein-like II"/>
    <property type="match status" value="2"/>
</dbReference>
<dbReference type="AlphaFoldDB" id="A0AA87UXD7"/>
<dbReference type="RefSeq" id="WP_146794479.1">
    <property type="nucleotide sequence ID" value="NZ_BJUU01000009.1"/>
</dbReference>
<keyword evidence="3 7" id="KW-0732">Signal</keyword>
<dbReference type="Proteomes" id="UP000321749">
    <property type="component" value="Unassembled WGS sequence"/>
</dbReference>
<gene>
    <name evidence="8" type="primary">metQ-2</name>
    <name evidence="8" type="ORF">ABA31_16630</name>
</gene>
<dbReference type="InterPro" id="IPR004872">
    <property type="entry name" value="Lipoprotein_NlpA"/>
</dbReference>
<protein>
    <submittedName>
        <fullName evidence="8">Methionine ABC transporter substrate-binding protein</fullName>
    </submittedName>
</protein>